<organism evidence="2 3">
    <name type="scientific">Shewanella youngdeokensis</name>
    <dbReference type="NCBI Taxonomy" id="2999068"/>
    <lineage>
        <taxon>Bacteria</taxon>
        <taxon>Pseudomonadati</taxon>
        <taxon>Pseudomonadota</taxon>
        <taxon>Gammaproteobacteria</taxon>
        <taxon>Alteromonadales</taxon>
        <taxon>Shewanellaceae</taxon>
        <taxon>Shewanella</taxon>
    </lineage>
</organism>
<evidence type="ECO:0000313" key="3">
    <source>
        <dbReference type="Proteomes" id="UP001529491"/>
    </source>
</evidence>
<dbReference type="InterPro" id="IPR005625">
    <property type="entry name" value="PepSY-ass_TM"/>
</dbReference>
<gene>
    <name evidence="2" type="ORF">RGE70_02170</name>
</gene>
<feature type="transmembrane region" description="Helical" evidence="1">
    <location>
        <begin position="220"/>
        <end position="244"/>
    </location>
</feature>
<dbReference type="PANTHER" id="PTHR40115:SF1">
    <property type="entry name" value="INNER MEMBRANE PROTEIN WITH PEPSY TM HELIX"/>
    <property type="match status" value="1"/>
</dbReference>
<proteinExistence type="predicted"/>
<evidence type="ECO:0000313" key="2">
    <source>
        <dbReference type="EMBL" id="WOT05657.1"/>
    </source>
</evidence>
<reference evidence="2 3" key="1">
    <citation type="submission" date="2023-10" db="EMBL/GenBank/DDBJ databases">
        <title>Complete genome sequence of Shewanella sp. DAU334.</title>
        <authorList>
            <person name="Lee Y.-S."/>
            <person name="Jeong H.-R."/>
            <person name="Hwang E.-J."/>
            <person name="Choi Y.-L."/>
            <person name="Kim G.-D."/>
        </authorList>
    </citation>
    <scope>NUCLEOTIDE SEQUENCE [LARGE SCALE GENOMIC DNA]</scope>
    <source>
        <strain evidence="2 3">DAU334</strain>
    </source>
</reference>
<feature type="transmembrane region" description="Helical" evidence="1">
    <location>
        <begin position="21"/>
        <end position="41"/>
    </location>
</feature>
<name>A0ABZ0JZD8_9GAMM</name>
<sequence length="256" mass="29099">MTRKRPNLTVRILRRLRPWHRRIGISSTVFVIFMAVSGILINHSNQLSFDTTHVEQRWLLDYYGIKAPANINLFQQAPQQIVSAGRQVWLDGQLILEANNSVLAVMIYQRMIIAVDSQHLYLMSPQGELLETQNSATGLPTPIQKVGLQNGLWLRTQPGDYMADPDLINWSPAQPLTAISWVTALANTDHEALTTQIRASHLNWERVLLDLHSGRFWGSIGVWIVDLIAIALLIMAMSGCYIWLKQKPTSTKRNRK</sequence>
<dbReference type="PANTHER" id="PTHR40115">
    <property type="entry name" value="INNER MEMBRANE PROTEIN WITH PEPSY TM HELIX"/>
    <property type="match status" value="1"/>
</dbReference>
<dbReference type="Pfam" id="PF03929">
    <property type="entry name" value="PepSY_TM"/>
    <property type="match status" value="1"/>
</dbReference>
<dbReference type="Proteomes" id="UP001529491">
    <property type="component" value="Chromosome"/>
</dbReference>
<evidence type="ECO:0000256" key="1">
    <source>
        <dbReference type="SAM" id="Phobius"/>
    </source>
</evidence>
<protein>
    <submittedName>
        <fullName evidence="2">PepSY domain-containing protein</fullName>
    </submittedName>
</protein>
<keyword evidence="1" id="KW-0812">Transmembrane</keyword>
<accession>A0ABZ0JZD8</accession>
<dbReference type="InterPro" id="IPR032307">
    <property type="entry name" value="PepSY_TM-like_2"/>
</dbReference>
<keyword evidence="3" id="KW-1185">Reference proteome</keyword>
<dbReference type="EMBL" id="CP136522">
    <property type="protein sequence ID" value="WOT05657.1"/>
    <property type="molecule type" value="Genomic_DNA"/>
</dbReference>
<dbReference type="RefSeq" id="WP_310469919.1">
    <property type="nucleotide sequence ID" value="NZ_CP136522.1"/>
</dbReference>
<keyword evidence="1" id="KW-0472">Membrane</keyword>
<keyword evidence="1" id="KW-1133">Transmembrane helix</keyword>